<comment type="caution">
    <text evidence="2">The sequence shown here is derived from an EMBL/GenBank/DDBJ whole genome shotgun (WGS) entry which is preliminary data.</text>
</comment>
<evidence type="ECO:0000313" key="3">
    <source>
        <dbReference type="Proteomes" id="UP000179129"/>
    </source>
</evidence>
<reference evidence="2 3" key="1">
    <citation type="journal article" date="2016" name="Nat. Commun.">
        <title>Thousands of microbial genomes shed light on interconnected biogeochemical processes in an aquifer system.</title>
        <authorList>
            <person name="Anantharaman K."/>
            <person name="Brown C.T."/>
            <person name="Hug L.A."/>
            <person name="Sharon I."/>
            <person name="Castelle C.J."/>
            <person name="Probst A.J."/>
            <person name="Thomas B.C."/>
            <person name="Singh A."/>
            <person name="Wilkins M.J."/>
            <person name="Karaoz U."/>
            <person name="Brodie E.L."/>
            <person name="Williams K.H."/>
            <person name="Hubbard S.S."/>
            <person name="Banfield J.F."/>
        </authorList>
    </citation>
    <scope>NUCLEOTIDE SEQUENCE [LARGE SCALE GENOMIC DNA]</scope>
</reference>
<dbReference type="PANTHER" id="PTHR35024:SF4">
    <property type="entry name" value="POLYMER-FORMING CYTOSKELETAL PROTEIN"/>
    <property type="match status" value="1"/>
</dbReference>
<accession>A0A1F5YUB2</accession>
<dbReference type="InterPro" id="IPR007607">
    <property type="entry name" value="BacA/B"/>
</dbReference>
<protein>
    <recommendedName>
        <fullName evidence="4">Cell shape determination protein CcmA</fullName>
    </recommendedName>
</protein>
<comment type="similarity">
    <text evidence="1">Belongs to the bactofilin family.</text>
</comment>
<name>A0A1F5YUB2_9BACT</name>
<dbReference type="STRING" id="1817867.A3F83_09085"/>
<evidence type="ECO:0008006" key="4">
    <source>
        <dbReference type="Google" id="ProtNLM"/>
    </source>
</evidence>
<sequence length="122" mass="13002">MFNKKHRIVIDSINSVLGESTHLDGKLVFAGTMRIDGKVDGEIFSEKKSGVLNTLIIGEKASISGDIHADTVINSGQICGNIFAASRVAINDPGSLIGDVETAELTVEEGVIFNGKCIMLRQ</sequence>
<dbReference type="EMBL" id="MFIX01000140">
    <property type="protein sequence ID" value="OGG03502.1"/>
    <property type="molecule type" value="Genomic_DNA"/>
</dbReference>
<evidence type="ECO:0000256" key="1">
    <source>
        <dbReference type="ARBA" id="ARBA00044755"/>
    </source>
</evidence>
<gene>
    <name evidence="2" type="ORF">A3F83_09085</name>
</gene>
<dbReference type="AlphaFoldDB" id="A0A1F5YUB2"/>
<dbReference type="Pfam" id="PF04519">
    <property type="entry name" value="Bactofilin"/>
    <property type="match status" value="1"/>
</dbReference>
<organism evidence="2 3">
    <name type="scientific">Candidatus Glassbacteria bacterium RIFCSPLOWO2_12_FULL_58_11</name>
    <dbReference type="NCBI Taxonomy" id="1817867"/>
    <lineage>
        <taxon>Bacteria</taxon>
        <taxon>Candidatus Glassiibacteriota</taxon>
    </lineage>
</organism>
<proteinExistence type="inferred from homology"/>
<dbReference type="Proteomes" id="UP000179129">
    <property type="component" value="Unassembled WGS sequence"/>
</dbReference>
<dbReference type="PANTHER" id="PTHR35024">
    <property type="entry name" value="HYPOTHETICAL CYTOSOLIC PROTEIN"/>
    <property type="match status" value="1"/>
</dbReference>
<evidence type="ECO:0000313" key="2">
    <source>
        <dbReference type="EMBL" id="OGG03502.1"/>
    </source>
</evidence>